<dbReference type="InterPro" id="IPR013549">
    <property type="entry name" value="DUF1731"/>
</dbReference>
<dbReference type="AlphaFoldDB" id="A0A834IS92"/>
<dbReference type="PANTHER" id="PTHR11092:SF0">
    <property type="entry name" value="EPIMERASE FAMILY PROTEIN SDR39U1"/>
    <property type="match status" value="1"/>
</dbReference>
<dbReference type="InterPro" id="IPR001509">
    <property type="entry name" value="Epimerase_deHydtase"/>
</dbReference>
<sequence>MSGNIVIGGGTGFVGKHLINALKNKNYAITVISRMPGPQHISWNDLNKSGLPQGTFAVVNLAGQNVMDFKQRWSAGFKQNVFNSRINTTSALAKAINEASVKPQAFISMSGVGAYKPDKSTQYTESSHVSNFDFFSKLVLEWEKATSLNNEAQKQCRVVSIRSGVVLGRDGGMIKQLYLPFFLGLGGPIGDGSQFLPWIHIADLVNLIIFAIENNKVKGIINGVAPSPCTNKEFSNAFAKALRRPACIPVPKLVFNIMLGNDRAKMVTEGQKVLPQRAQELGFKFQYPTVSEACLNIVK</sequence>
<dbReference type="Pfam" id="PF01370">
    <property type="entry name" value="Epimerase"/>
    <property type="match status" value="1"/>
</dbReference>
<proteinExistence type="predicted"/>
<organism evidence="3 4">
    <name type="scientific">Rhynchophorus ferrugineus</name>
    <name type="common">Red palm weevil</name>
    <name type="synonym">Curculio ferrugineus</name>
    <dbReference type="NCBI Taxonomy" id="354439"/>
    <lineage>
        <taxon>Eukaryota</taxon>
        <taxon>Metazoa</taxon>
        <taxon>Ecdysozoa</taxon>
        <taxon>Arthropoda</taxon>
        <taxon>Hexapoda</taxon>
        <taxon>Insecta</taxon>
        <taxon>Pterygota</taxon>
        <taxon>Neoptera</taxon>
        <taxon>Endopterygota</taxon>
        <taxon>Coleoptera</taxon>
        <taxon>Polyphaga</taxon>
        <taxon>Cucujiformia</taxon>
        <taxon>Curculionidae</taxon>
        <taxon>Dryophthorinae</taxon>
        <taxon>Rhynchophorus</taxon>
    </lineage>
</organism>
<dbReference type="InterPro" id="IPR036291">
    <property type="entry name" value="NAD(P)-bd_dom_sf"/>
</dbReference>
<evidence type="ECO:0000259" key="1">
    <source>
        <dbReference type="Pfam" id="PF01370"/>
    </source>
</evidence>
<feature type="domain" description="DUF1731" evidence="2">
    <location>
        <begin position="250"/>
        <end position="296"/>
    </location>
</feature>
<dbReference type="SUPFAM" id="SSF51735">
    <property type="entry name" value="NAD(P)-binding Rossmann-fold domains"/>
    <property type="match status" value="1"/>
</dbReference>
<feature type="domain" description="NAD-dependent epimerase/dehydratase" evidence="1">
    <location>
        <begin position="5"/>
        <end position="221"/>
    </location>
</feature>
<accession>A0A834IS92</accession>
<evidence type="ECO:0008006" key="5">
    <source>
        <dbReference type="Google" id="ProtNLM"/>
    </source>
</evidence>
<keyword evidence="4" id="KW-1185">Reference proteome</keyword>
<comment type="caution">
    <text evidence="3">The sequence shown here is derived from an EMBL/GenBank/DDBJ whole genome shotgun (WGS) entry which is preliminary data.</text>
</comment>
<evidence type="ECO:0000259" key="2">
    <source>
        <dbReference type="Pfam" id="PF08338"/>
    </source>
</evidence>
<dbReference type="PANTHER" id="PTHR11092">
    <property type="entry name" value="SUGAR NUCLEOTIDE EPIMERASE RELATED"/>
    <property type="match status" value="1"/>
</dbReference>
<evidence type="ECO:0000313" key="3">
    <source>
        <dbReference type="EMBL" id="KAF7282863.1"/>
    </source>
</evidence>
<dbReference type="InterPro" id="IPR010099">
    <property type="entry name" value="SDR39U1"/>
</dbReference>
<dbReference type="Proteomes" id="UP000625711">
    <property type="component" value="Unassembled WGS sequence"/>
</dbReference>
<evidence type="ECO:0000313" key="4">
    <source>
        <dbReference type="Proteomes" id="UP000625711"/>
    </source>
</evidence>
<protein>
    <recommendedName>
        <fullName evidence="5">Epimerase family protein SDR39U1</fullName>
    </recommendedName>
</protein>
<reference evidence="3" key="1">
    <citation type="submission" date="2020-08" db="EMBL/GenBank/DDBJ databases">
        <title>Genome sequencing and assembly of the red palm weevil Rhynchophorus ferrugineus.</title>
        <authorList>
            <person name="Dias G.B."/>
            <person name="Bergman C.M."/>
            <person name="Manee M."/>
        </authorList>
    </citation>
    <scope>NUCLEOTIDE SEQUENCE</scope>
    <source>
        <strain evidence="3">AA-2017</strain>
        <tissue evidence="3">Whole larva</tissue>
    </source>
</reference>
<dbReference type="NCBIfam" id="TIGR01777">
    <property type="entry name" value="yfcH"/>
    <property type="match status" value="1"/>
</dbReference>
<name>A0A834IS92_RHYFE</name>
<gene>
    <name evidence="3" type="ORF">GWI33_001893</name>
</gene>
<dbReference type="CDD" id="cd05242">
    <property type="entry name" value="SDR_a8"/>
    <property type="match status" value="1"/>
</dbReference>
<dbReference type="Pfam" id="PF08338">
    <property type="entry name" value="DUF1731"/>
    <property type="match status" value="1"/>
</dbReference>
<dbReference type="OrthoDB" id="276721at2759"/>
<dbReference type="EMBL" id="JAACXV010000155">
    <property type="protein sequence ID" value="KAF7282863.1"/>
    <property type="molecule type" value="Genomic_DNA"/>
</dbReference>
<dbReference type="Gene3D" id="3.40.50.720">
    <property type="entry name" value="NAD(P)-binding Rossmann-like Domain"/>
    <property type="match status" value="1"/>
</dbReference>